<protein>
    <submittedName>
        <fullName evidence="2">Uncharacterized protein</fullName>
    </submittedName>
</protein>
<accession>A0A7R9DX85</accession>
<feature type="region of interest" description="Disordered" evidence="1">
    <location>
        <begin position="186"/>
        <end position="205"/>
    </location>
</feature>
<dbReference type="EMBL" id="OB792668">
    <property type="protein sequence ID" value="CAD7423340.1"/>
    <property type="molecule type" value="Genomic_DNA"/>
</dbReference>
<name>A0A7R9DX85_9NEOP</name>
<gene>
    <name evidence="2" type="ORF">TMSB3V08_LOCUS330</name>
</gene>
<feature type="region of interest" description="Disordered" evidence="1">
    <location>
        <begin position="66"/>
        <end position="96"/>
    </location>
</feature>
<evidence type="ECO:0000256" key="1">
    <source>
        <dbReference type="SAM" id="MobiDB-lite"/>
    </source>
</evidence>
<sequence length="205" mass="22443">MTYRLSDEVCPHLRGGREGYHFGKTNLGTPERDSNHDSPIIGSLVYCESSALDHEATEAGLLTSMATTATPNGGPVKTTLKDSFGSTAEEEEEDDPVSQAVGEFGRWQLQLTFLLSLFNVPCTFHIFAVTFQAPVVDFWCARPPGFTEMDVPTWRNMSHSVVLSQCESEDIPNRLGDEMGKGVDLKTLTLSAPRTEDPKPSSVTT</sequence>
<proteinExistence type="predicted"/>
<reference evidence="2" key="1">
    <citation type="submission" date="2020-11" db="EMBL/GenBank/DDBJ databases">
        <authorList>
            <person name="Tran Van P."/>
        </authorList>
    </citation>
    <scope>NUCLEOTIDE SEQUENCE</scope>
</reference>
<organism evidence="2">
    <name type="scientific">Timema monikensis</name>
    <dbReference type="NCBI Taxonomy" id="170555"/>
    <lineage>
        <taxon>Eukaryota</taxon>
        <taxon>Metazoa</taxon>
        <taxon>Ecdysozoa</taxon>
        <taxon>Arthropoda</taxon>
        <taxon>Hexapoda</taxon>
        <taxon>Insecta</taxon>
        <taxon>Pterygota</taxon>
        <taxon>Neoptera</taxon>
        <taxon>Polyneoptera</taxon>
        <taxon>Phasmatodea</taxon>
        <taxon>Timematodea</taxon>
        <taxon>Timematoidea</taxon>
        <taxon>Timematidae</taxon>
        <taxon>Timema</taxon>
    </lineage>
</organism>
<evidence type="ECO:0000313" key="2">
    <source>
        <dbReference type="EMBL" id="CAD7423340.1"/>
    </source>
</evidence>
<dbReference type="AlphaFoldDB" id="A0A7R9DX85"/>